<dbReference type="KEGG" id="mox:DAMO_1627"/>
<accession>D5MG04</accession>
<dbReference type="Pfam" id="PF07676">
    <property type="entry name" value="PD40"/>
    <property type="match status" value="4"/>
</dbReference>
<dbReference type="InterPro" id="IPR011635">
    <property type="entry name" value="CARDB"/>
</dbReference>
<dbReference type="AlphaFoldDB" id="D5MG04"/>
<organism evidence="3 4">
    <name type="scientific">Methylomirabilis oxygeniifera</name>
    <dbReference type="NCBI Taxonomy" id="671143"/>
    <lineage>
        <taxon>Bacteria</taxon>
        <taxon>Candidatus Methylomirabilota</taxon>
        <taxon>Candidatus Methylomirabilia</taxon>
        <taxon>Candidatus Methylomirabilales</taxon>
        <taxon>Candidatus Methylomirabilaceae</taxon>
        <taxon>Candidatus Methylomirabilis</taxon>
    </lineage>
</organism>
<dbReference type="InterPro" id="IPR013783">
    <property type="entry name" value="Ig-like_fold"/>
</dbReference>
<dbReference type="eggNOG" id="COG1572">
    <property type="taxonomic scope" value="Bacteria"/>
</dbReference>
<proteinExistence type="inferred from homology"/>
<evidence type="ECO:0000259" key="2">
    <source>
        <dbReference type="Pfam" id="PF07705"/>
    </source>
</evidence>
<dbReference type="InterPro" id="IPR011042">
    <property type="entry name" value="6-blade_b-propeller_TolB-like"/>
</dbReference>
<evidence type="ECO:0000256" key="1">
    <source>
        <dbReference type="ARBA" id="ARBA00009820"/>
    </source>
</evidence>
<dbReference type="InterPro" id="IPR011659">
    <property type="entry name" value="WD40"/>
</dbReference>
<evidence type="ECO:0000313" key="3">
    <source>
        <dbReference type="EMBL" id="CBE68685.1"/>
    </source>
</evidence>
<comment type="similarity">
    <text evidence="1">Belongs to the TolB family.</text>
</comment>
<reference evidence="3 4" key="1">
    <citation type="journal article" date="2010" name="Nature">
        <title>Nitrite-driven anaerobic methane oxidation by oxygenic bacteria.</title>
        <authorList>
            <person name="Ettwig K.F."/>
            <person name="Butler M.K."/>
            <person name="Le Paslier D."/>
            <person name="Pelletier E."/>
            <person name="Mangenot S."/>
            <person name="Kuypers M.M.M."/>
            <person name="Schreiber F."/>
            <person name="Dutilh B.E."/>
            <person name="Zedelius J."/>
            <person name="de Beer D."/>
            <person name="Gloerich J."/>
            <person name="Wessels H.J.C.T."/>
            <person name="van Allen T."/>
            <person name="Luesken F."/>
            <person name="Wu M."/>
            <person name="van de Pas-Schoonen K.T."/>
            <person name="Op den Camp H.J.M."/>
            <person name="Janssen-Megens E.M."/>
            <person name="Francoijs K-J."/>
            <person name="Stunnenberg H."/>
            <person name="Weissenbach J."/>
            <person name="Jetten M.S.M."/>
            <person name="Strous M."/>
        </authorList>
    </citation>
    <scope>NUCLEOTIDE SEQUENCE [LARGE SCALE GENOMIC DNA]</scope>
</reference>
<dbReference type="EMBL" id="FP565575">
    <property type="protein sequence ID" value="CBE68685.1"/>
    <property type="molecule type" value="Genomic_DNA"/>
</dbReference>
<dbReference type="Gene3D" id="2.60.40.10">
    <property type="entry name" value="Immunoglobulins"/>
    <property type="match status" value="1"/>
</dbReference>
<sequence length="573" mass="59911">MWLLPVGVIVGYAPPAWAPPAEVQFIHAQITSTEDETFAPSLSGDGTRIAFVSVYDLIPDSPGNADGNHEIFLWTTGVGFTQITDTAGGASFEPSLSADGTSIAFRSNRDLTPNEPGNADGNWEIFLWTEGSGFTQITNTTGGDNIVGGSNSMPSINANGTRIAFRSSRNQISVGFEDINQEIFLWTEESGLVQITDTIGSASDAPSINADGTRIAFRSTSNLIFPGRPGNADGNYEIFLWTEGSSFIQITNTTGGASFEPSLSADGTRIAFVSNRNLTPDGNQDGNEEIFLWTTGVGFTQITNTAGGISLEPSLSADGTRIAFTSYNDLTPGSPGNADGSEEIFLSTQADTTPALFAFTDAIGVPLSTVQISNAITVTGINAPAAMSIVGGEYEVNGSGIWSSSPNTVSNGNTVRVRHTSAATHGTAVHTTLIIGGVADIFASTTLVGPAVGPDLTGTWDSVGQSWSKGRYTLRGTVRVVNQGTATASASRLRIFLSDDAVLDPGDALLKDSKIKKRKPGQGKTKELKVKLSEGVSAAGKYLLAVVDALNRVAETNEANNTPMIGPIPSPIP</sequence>
<dbReference type="STRING" id="671143.DAMO_1627"/>
<protein>
    <recommendedName>
        <fullName evidence="2">CARDB domain-containing protein</fullName>
    </recommendedName>
</protein>
<dbReference type="Proteomes" id="UP000006898">
    <property type="component" value="Chromosome"/>
</dbReference>
<dbReference type="PANTHER" id="PTHR36842:SF1">
    <property type="entry name" value="PROTEIN TOLB"/>
    <property type="match status" value="1"/>
</dbReference>
<dbReference type="eggNOG" id="COG0823">
    <property type="taxonomic scope" value="Bacteria"/>
</dbReference>
<name>D5MG04_METO1</name>
<dbReference type="HOGENOM" id="CLU_475460_0_0_0"/>
<dbReference type="PANTHER" id="PTHR36842">
    <property type="entry name" value="PROTEIN TOLB HOMOLOG"/>
    <property type="match status" value="1"/>
</dbReference>
<feature type="domain" description="CARDB" evidence="2">
    <location>
        <begin position="473"/>
        <end position="562"/>
    </location>
</feature>
<dbReference type="PATRIC" id="fig|671143.5.peg.1431"/>
<dbReference type="Pfam" id="PF07705">
    <property type="entry name" value="CARDB"/>
    <property type="match status" value="1"/>
</dbReference>
<evidence type="ECO:0000313" key="4">
    <source>
        <dbReference type="Proteomes" id="UP000006898"/>
    </source>
</evidence>
<gene>
    <name evidence="3" type="ORF">DAMO_1627</name>
</gene>
<dbReference type="SUPFAM" id="SSF69304">
    <property type="entry name" value="Tricorn protease N-terminal domain"/>
    <property type="match status" value="1"/>
</dbReference>
<dbReference type="Gene3D" id="2.120.10.30">
    <property type="entry name" value="TolB, C-terminal domain"/>
    <property type="match status" value="2"/>
</dbReference>